<dbReference type="PROSITE" id="PS51736">
    <property type="entry name" value="RECOMBINASES_3"/>
    <property type="match status" value="1"/>
</dbReference>
<sequence length="424" mass="46480">MTPSPTARAYLRVSSAAQVEKYSLAFQRDKALAWAAYQDLGPVQFYEERGISGRLDDRPQLTALLSEIQPGDTVIVYSLSRLGRGGAVQMLSIVGRIKDAGARLVSLTENIDTETPAGRLMLTILAALAELEVETTRERTAAGRIQAASQGIYPQNAQSLPFGYTRSPDGRIVESDRADDLRLVFQLAQGGRAFLSIASELNAQGVPTPGRSTEWTANTVMKIIKTPTYATGVYPYRRRALPDEPAAWIDMPAPALITQDEWEGAQRARTMNHPYRRPDLYPLTGHLECGCGTPLVGSTNRPAQGKPGKAYRYYLCRARIRGAPTCPAAGVSNKAYDADQVEPQAREVLVRTLRSPAALTLLLQQSAPSPDPHADERTRLTERRAALIDLHLDGLIDRAEFVRRRQELDGRIDALTPAIPISVP</sequence>
<feature type="domain" description="Recombinase" evidence="6">
    <location>
        <begin position="161"/>
        <end position="277"/>
    </location>
</feature>
<dbReference type="InterPro" id="IPR036162">
    <property type="entry name" value="Resolvase-like_N_sf"/>
</dbReference>
<evidence type="ECO:0000259" key="5">
    <source>
        <dbReference type="PROSITE" id="PS51736"/>
    </source>
</evidence>
<dbReference type="Proteomes" id="UP000604341">
    <property type="component" value="Unassembled WGS sequence"/>
</dbReference>
<dbReference type="Gene3D" id="3.40.50.1390">
    <property type="entry name" value="Resolvase, N-terminal catalytic domain"/>
    <property type="match status" value="1"/>
</dbReference>
<evidence type="ECO:0000256" key="1">
    <source>
        <dbReference type="ARBA" id="ARBA00022908"/>
    </source>
</evidence>
<dbReference type="PANTHER" id="PTHR30461:SF2">
    <property type="entry name" value="SERINE RECOMBINASE PINE-RELATED"/>
    <property type="match status" value="1"/>
</dbReference>
<keyword evidence="2" id="KW-0238">DNA-binding</keyword>
<dbReference type="Pfam" id="PF07508">
    <property type="entry name" value="Recombinase"/>
    <property type="match status" value="1"/>
</dbReference>
<dbReference type="Pfam" id="PF00239">
    <property type="entry name" value="Resolvase"/>
    <property type="match status" value="1"/>
</dbReference>
<dbReference type="Pfam" id="PF13408">
    <property type="entry name" value="Zn_ribbon_recom"/>
    <property type="match status" value="1"/>
</dbReference>
<proteinExistence type="predicted"/>
<evidence type="ECO:0000313" key="8">
    <source>
        <dbReference type="Proteomes" id="UP000604341"/>
    </source>
</evidence>
<keyword evidence="8" id="KW-1185">Reference proteome</keyword>
<keyword evidence="3" id="KW-0233">DNA recombination</keyword>
<dbReference type="Gene3D" id="3.90.1750.20">
    <property type="entry name" value="Putative Large Serine Recombinase, Chain B, Domain 2"/>
    <property type="match status" value="1"/>
</dbReference>
<evidence type="ECO:0000259" key="6">
    <source>
        <dbReference type="PROSITE" id="PS51737"/>
    </source>
</evidence>
<dbReference type="EMBL" id="BMPE01000022">
    <property type="protein sequence ID" value="GGL16110.1"/>
    <property type="molecule type" value="Genomic_DNA"/>
</dbReference>
<gene>
    <name evidence="7" type="ORF">GCM10010844_38710</name>
</gene>
<accession>A0ABQ2FQ69</accession>
<dbReference type="InterPro" id="IPR011109">
    <property type="entry name" value="DNA_bind_recombinase_dom"/>
</dbReference>
<dbReference type="PANTHER" id="PTHR30461">
    <property type="entry name" value="DNA-INVERTASE FROM LAMBDOID PROPHAGE"/>
    <property type="match status" value="1"/>
</dbReference>
<feature type="active site" description="O-(5'-phospho-DNA)-serine intermediate" evidence="4">
    <location>
        <position position="14"/>
    </location>
</feature>
<dbReference type="InterPro" id="IPR038109">
    <property type="entry name" value="DNA_bind_recomb_sf"/>
</dbReference>
<dbReference type="PROSITE" id="PS00397">
    <property type="entry name" value="RECOMBINASES_1"/>
    <property type="match status" value="1"/>
</dbReference>
<dbReference type="SMART" id="SM00857">
    <property type="entry name" value="Resolvase"/>
    <property type="match status" value="1"/>
</dbReference>
<dbReference type="InterPro" id="IPR025827">
    <property type="entry name" value="Zn_ribbon_recom_dom"/>
</dbReference>
<protein>
    <recommendedName>
        <fullName evidence="9">Recombinase family protein</fullName>
    </recommendedName>
</protein>
<dbReference type="SUPFAM" id="SSF53041">
    <property type="entry name" value="Resolvase-like"/>
    <property type="match status" value="1"/>
</dbReference>
<dbReference type="PROSITE" id="PS51737">
    <property type="entry name" value="RECOMBINASE_DNA_BIND"/>
    <property type="match status" value="1"/>
</dbReference>
<dbReference type="InterPro" id="IPR006119">
    <property type="entry name" value="Resolv_N"/>
</dbReference>
<evidence type="ECO:0000256" key="2">
    <source>
        <dbReference type="ARBA" id="ARBA00023125"/>
    </source>
</evidence>
<comment type="caution">
    <text evidence="7">The sequence shown here is derived from an EMBL/GenBank/DDBJ whole genome shotgun (WGS) entry which is preliminary data.</text>
</comment>
<evidence type="ECO:0008006" key="9">
    <source>
        <dbReference type="Google" id="ProtNLM"/>
    </source>
</evidence>
<dbReference type="CDD" id="cd03768">
    <property type="entry name" value="SR_ResInv"/>
    <property type="match status" value="1"/>
</dbReference>
<name>A0ABQ2FQ69_9DEIO</name>
<dbReference type="InterPro" id="IPR006118">
    <property type="entry name" value="Recombinase_CS"/>
</dbReference>
<organism evidence="7 8">
    <name type="scientific">Deinococcus radiotolerans</name>
    <dbReference type="NCBI Taxonomy" id="1309407"/>
    <lineage>
        <taxon>Bacteria</taxon>
        <taxon>Thermotogati</taxon>
        <taxon>Deinococcota</taxon>
        <taxon>Deinococci</taxon>
        <taxon>Deinococcales</taxon>
        <taxon>Deinococcaceae</taxon>
        <taxon>Deinococcus</taxon>
    </lineage>
</organism>
<dbReference type="InterPro" id="IPR050639">
    <property type="entry name" value="SSR_resolvase"/>
</dbReference>
<dbReference type="RefSeq" id="WP_189070628.1">
    <property type="nucleotide sequence ID" value="NZ_BMPE01000022.1"/>
</dbReference>
<feature type="domain" description="Resolvase/invertase-type recombinase catalytic" evidence="5">
    <location>
        <begin position="6"/>
        <end position="151"/>
    </location>
</feature>
<evidence type="ECO:0000256" key="4">
    <source>
        <dbReference type="PROSITE-ProRule" id="PRU10137"/>
    </source>
</evidence>
<evidence type="ECO:0000313" key="7">
    <source>
        <dbReference type="EMBL" id="GGL16110.1"/>
    </source>
</evidence>
<evidence type="ECO:0000256" key="3">
    <source>
        <dbReference type="ARBA" id="ARBA00023172"/>
    </source>
</evidence>
<keyword evidence="1" id="KW-0229">DNA integration</keyword>
<reference evidence="8" key="1">
    <citation type="journal article" date="2019" name="Int. J. Syst. Evol. Microbiol.">
        <title>The Global Catalogue of Microorganisms (GCM) 10K type strain sequencing project: providing services to taxonomists for standard genome sequencing and annotation.</title>
        <authorList>
            <consortium name="The Broad Institute Genomics Platform"/>
            <consortium name="The Broad Institute Genome Sequencing Center for Infectious Disease"/>
            <person name="Wu L."/>
            <person name="Ma J."/>
        </authorList>
    </citation>
    <scope>NUCLEOTIDE SEQUENCE [LARGE SCALE GENOMIC DNA]</scope>
    <source>
        <strain evidence="8">JCM 19173</strain>
    </source>
</reference>